<evidence type="ECO:0008006" key="4">
    <source>
        <dbReference type="Google" id="ProtNLM"/>
    </source>
</evidence>
<evidence type="ECO:0000256" key="1">
    <source>
        <dbReference type="SAM" id="SignalP"/>
    </source>
</evidence>
<dbReference type="PROSITE" id="PS00018">
    <property type="entry name" value="EF_HAND_1"/>
    <property type="match status" value="1"/>
</dbReference>
<protein>
    <recommendedName>
        <fullName evidence="4">PEP-CTERM protein-sorting domain-containing protein</fullName>
    </recommendedName>
</protein>
<evidence type="ECO:0000313" key="3">
    <source>
        <dbReference type="Proteomes" id="UP000323917"/>
    </source>
</evidence>
<sequence length="445" mass="46571" precursor="true">MKSTKMKLAISFVLFVVLASSGSTTFAQLYSESFDDGLAMNRWTANAGVGFADTGGIFPKAIDTNFDRLPFPVDGVNDDFSGFAFDYSTVGIPSAPNSTGGTTTGLKLQADLFSDAMGGVSASPNGLNLTGDYSVKFDSWANTIGPFPIGGGGSTNFTTFGILTAGTFSQTNYSSDGLHFSYSGEGESSLDYRAHSVEDQDQSGYTVDSSPNVTFHAGVQNVPGSENGVPGIGVPLYNDAVGTGRTVPQAQIDLFAGISDQTGVINGGTAGFQWNEVEIRKVGKIVDWFVNGIKLVTVDITPFADQVGGGNISFGHTDFNNTSSTELGAMDLLFSLVDNIEVTALTAMDDADFDEDGDVDGKDFISWQRGFGINDGSAQLADGDATGDGNVNGDDLVVWQGQYGTPLSVNAAAVPEPTTWASLAVAAMLASVWFSPRRAFASHRA</sequence>
<feature type="chain" id="PRO_5022808042" description="PEP-CTERM protein-sorting domain-containing protein" evidence="1">
    <location>
        <begin position="28"/>
        <end position="445"/>
    </location>
</feature>
<organism evidence="2 3">
    <name type="scientific">Bythopirellula goksoeyrii</name>
    <dbReference type="NCBI Taxonomy" id="1400387"/>
    <lineage>
        <taxon>Bacteria</taxon>
        <taxon>Pseudomonadati</taxon>
        <taxon>Planctomycetota</taxon>
        <taxon>Planctomycetia</taxon>
        <taxon>Pirellulales</taxon>
        <taxon>Lacipirellulaceae</taxon>
        <taxon>Bythopirellula</taxon>
    </lineage>
</organism>
<dbReference type="Proteomes" id="UP000323917">
    <property type="component" value="Chromosome"/>
</dbReference>
<proteinExistence type="predicted"/>
<evidence type="ECO:0000313" key="2">
    <source>
        <dbReference type="EMBL" id="QEG37354.1"/>
    </source>
</evidence>
<accession>A0A5B9QEH3</accession>
<keyword evidence="3" id="KW-1185">Reference proteome</keyword>
<dbReference type="InterPro" id="IPR018247">
    <property type="entry name" value="EF_Hand_1_Ca_BS"/>
</dbReference>
<keyword evidence="1" id="KW-0732">Signal</keyword>
<gene>
    <name evidence="2" type="ORF">Pr1d_46950</name>
</gene>
<dbReference type="KEGG" id="bgok:Pr1d_46950"/>
<name>A0A5B9QEH3_9BACT</name>
<feature type="signal peptide" evidence="1">
    <location>
        <begin position="1"/>
        <end position="27"/>
    </location>
</feature>
<dbReference type="EMBL" id="CP042913">
    <property type="protein sequence ID" value="QEG37354.1"/>
    <property type="molecule type" value="Genomic_DNA"/>
</dbReference>
<reference evidence="2 3" key="1">
    <citation type="submission" date="2019-08" db="EMBL/GenBank/DDBJ databases">
        <title>Deep-cultivation of Planctomycetes and their phenomic and genomic characterization uncovers novel biology.</title>
        <authorList>
            <person name="Wiegand S."/>
            <person name="Jogler M."/>
            <person name="Boedeker C."/>
            <person name="Pinto D."/>
            <person name="Vollmers J."/>
            <person name="Rivas-Marin E."/>
            <person name="Kohn T."/>
            <person name="Peeters S.H."/>
            <person name="Heuer A."/>
            <person name="Rast P."/>
            <person name="Oberbeckmann S."/>
            <person name="Bunk B."/>
            <person name="Jeske O."/>
            <person name="Meyerdierks A."/>
            <person name="Storesund J.E."/>
            <person name="Kallscheuer N."/>
            <person name="Luecker S."/>
            <person name="Lage O.M."/>
            <person name="Pohl T."/>
            <person name="Merkel B.J."/>
            <person name="Hornburger P."/>
            <person name="Mueller R.-W."/>
            <person name="Bruemmer F."/>
            <person name="Labrenz M."/>
            <person name="Spormann A.M."/>
            <person name="Op den Camp H."/>
            <person name="Overmann J."/>
            <person name="Amann R."/>
            <person name="Jetten M.S.M."/>
            <person name="Mascher T."/>
            <person name="Medema M.H."/>
            <person name="Devos D.P."/>
            <person name="Kaster A.-K."/>
            <person name="Ovreas L."/>
            <person name="Rohde M."/>
            <person name="Galperin M.Y."/>
            <person name="Jogler C."/>
        </authorList>
    </citation>
    <scope>NUCLEOTIDE SEQUENCE [LARGE SCALE GENOMIC DNA]</scope>
    <source>
        <strain evidence="2 3">Pr1d</strain>
    </source>
</reference>
<dbReference type="AlphaFoldDB" id="A0A5B9QEH3"/>